<dbReference type="EMBL" id="CP097502">
    <property type="protein sequence ID" value="URD72295.1"/>
    <property type="molecule type" value="Genomic_DNA"/>
</dbReference>
<reference evidence="1" key="1">
    <citation type="submission" date="2022-05" db="EMBL/GenBank/DDBJ databases">
        <title>The Musa troglodytarum L. genome provides insights into the mechanism of non-climacteric behaviour and enrichment of carotenoids.</title>
        <authorList>
            <person name="Wang J."/>
        </authorList>
    </citation>
    <scope>NUCLEOTIDE SEQUENCE</scope>
    <source>
        <tissue evidence="1">Leaf</tissue>
    </source>
</reference>
<accession>A0A9E7E866</accession>
<sequence length="215" mass="23909">MGPKWVPLSAANPTKPGWTSLVTGRWAAARSLFALSCAAVQRVIRPKPTPVPTLPRLLAARGTDLGLVDLCACFLGVGLAGPDAPAKVLEIWRIENFRPVPVPSSSHRKFFTGDSYIILKTYGNELRLLSNILLVQLNANWRRCCYGVHNYIRRVKLMKMKRRLKTTSTDPVTEIDTTKRETYLSSLEFKENYPNASRTAEPLLLVPNGSRTSSS</sequence>
<proteinExistence type="predicted"/>
<gene>
    <name evidence="1" type="ORF">MUK42_35915</name>
</gene>
<dbReference type="OrthoDB" id="6375767at2759"/>
<organism evidence="1 2">
    <name type="scientific">Musa troglodytarum</name>
    <name type="common">fe'i banana</name>
    <dbReference type="NCBI Taxonomy" id="320322"/>
    <lineage>
        <taxon>Eukaryota</taxon>
        <taxon>Viridiplantae</taxon>
        <taxon>Streptophyta</taxon>
        <taxon>Embryophyta</taxon>
        <taxon>Tracheophyta</taxon>
        <taxon>Spermatophyta</taxon>
        <taxon>Magnoliopsida</taxon>
        <taxon>Liliopsida</taxon>
        <taxon>Zingiberales</taxon>
        <taxon>Musaceae</taxon>
        <taxon>Musa</taxon>
    </lineage>
</organism>
<dbReference type="Proteomes" id="UP001055439">
    <property type="component" value="Chromosome 1"/>
</dbReference>
<keyword evidence="2" id="KW-1185">Reference proteome</keyword>
<name>A0A9E7E866_9LILI</name>
<dbReference type="InterPro" id="IPR029006">
    <property type="entry name" value="ADF-H/Gelsolin-like_dom_sf"/>
</dbReference>
<evidence type="ECO:0000313" key="1">
    <source>
        <dbReference type="EMBL" id="URD72295.1"/>
    </source>
</evidence>
<evidence type="ECO:0000313" key="2">
    <source>
        <dbReference type="Proteomes" id="UP001055439"/>
    </source>
</evidence>
<protein>
    <submittedName>
        <fullName evidence="1">Villin headpiece domain</fullName>
    </submittedName>
</protein>
<dbReference type="SUPFAM" id="SSF55753">
    <property type="entry name" value="Actin depolymerizing proteins"/>
    <property type="match status" value="1"/>
</dbReference>
<dbReference type="Gene3D" id="3.40.20.10">
    <property type="entry name" value="Severin"/>
    <property type="match status" value="1"/>
</dbReference>
<dbReference type="AlphaFoldDB" id="A0A9E7E866"/>